<keyword evidence="9" id="KW-1015">Disulfide bond</keyword>
<dbReference type="GO" id="GO:0007156">
    <property type="term" value="P:homophilic cell adhesion via plasma membrane adhesion molecules"/>
    <property type="evidence" value="ECO:0007669"/>
    <property type="project" value="InterPro"/>
</dbReference>
<dbReference type="AlphaFoldDB" id="A0A653BQX6"/>
<sequence length="132" mass="15131">MGLKNNATIGSALIQVIATDEDIGQNGAVRYRLKADPAGHWKFFELQPVSGILELRLPLDRKKQKIYDIRIEAYDLGTPTSLSSDLDLTVYVSDMNDYQPQFMIDEFHVNFTGKLLYLLSAKMKMIDKNRYR</sequence>
<dbReference type="PANTHER" id="PTHR24028:SF328">
    <property type="entry name" value="CADHERIN-3"/>
    <property type="match status" value="1"/>
</dbReference>
<evidence type="ECO:0000256" key="8">
    <source>
        <dbReference type="ARBA" id="ARBA00023136"/>
    </source>
</evidence>
<keyword evidence="10" id="KW-0325">Glycoprotein</keyword>
<dbReference type="SMART" id="SM00112">
    <property type="entry name" value="CA"/>
    <property type="match status" value="1"/>
</dbReference>
<evidence type="ECO:0000256" key="1">
    <source>
        <dbReference type="ARBA" id="ARBA00004251"/>
    </source>
</evidence>
<dbReference type="PRINTS" id="PR00205">
    <property type="entry name" value="CADHERIN"/>
</dbReference>
<dbReference type="PANTHER" id="PTHR24028">
    <property type="entry name" value="CADHERIN-87A"/>
    <property type="match status" value="1"/>
</dbReference>
<dbReference type="GO" id="GO:0007163">
    <property type="term" value="P:establishment or maintenance of cell polarity"/>
    <property type="evidence" value="ECO:0007669"/>
    <property type="project" value="UniProtKB-ARBA"/>
</dbReference>
<evidence type="ECO:0000259" key="12">
    <source>
        <dbReference type="PROSITE" id="PS50268"/>
    </source>
</evidence>
<dbReference type="CDD" id="cd11304">
    <property type="entry name" value="Cadherin_repeat"/>
    <property type="match status" value="1"/>
</dbReference>
<evidence type="ECO:0000256" key="9">
    <source>
        <dbReference type="ARBA" id="ARBA00023157"/>
    </source>
</evidence>
<feature type="domain" description="Cadherin" evidence="12">
    <location>
        <begin position="3"/>
        <end position="102"/>
    </location>
</feature>
<dbReference type="GO" id="GO:0005886">
    <property type="term" value="C:plasma membrane"/>
    <property type="evidence" value="ECO:0007669"/>
    <property type="project" value="UniProtKB-SubCell"/>
</dbReference>
<keyword evidence="4" id="KW-0677">Repeat</keyword>
<evidence type="ECO:0000313" key="14">
    <source>
        <dbReference type="Proteomes" id="UP000410492"/>
    </source>
</evidence>
<dbReference type="FunFam" id="2.60.40.60:FF:000039">
    <property type="entry name" value="FAT atypical cadherin 3"/>
    <property type="match status" value="1"/>
</dbReference>
<organism evidence="13 14">
    <name type="scientific">Callosobruchus maculatus</name>
    <name type="common">Southern cowpea weevil</name>
    <name type="synonym">Pulse bruchid</name>
    <dbReference type="NCBI Taxonomy" id="64391"/>
    <lineage>
        <taxon>Eukaryota</taxon>
        <taxon>Metazoa</taxon>
        <taxon>Ecdysozoa</taxon>
        <taxon>Arthropoda</taxon>
        <taxon>Hexapoda</taxon>
        <taxon>Insecta</taxon>
        <taxon>Pterygota</taxon>
        <taxon>Neoptera</taxon>
        <taxon>Endopterygota</taxon>
        <taxon>Coleoptera</taxon>
        <taxon>Polyphaga</taxon>
        <taxon>Cucujiformia</taxon>
        <taxon>Chrysomeloidea</taxon>
        <taxon>Chrysomelidae</taxon>
        <taxon>Bruchinae</taxon>
        <taxon>Bruchini</taxon>
        <taxon>Callosobruchus</taxon>
    </lineage>
</organism>
<dbReference type="InterPro" id="IPR015919">
    <property type="entry name" value="Cadherin-like_sf"/>
</dbReference>
<protein>
    <recommendedName>
        <fullName evidence="12">Cadherin domain-containing protein</fullName>
    </recommendedName>
</protein>
<dbReference type="PROSITE" id="PS50268">
    <property type="entry name" value="CADHERIN_2"/>
    <property type="match status" value="1"/>
</dbReference>
<dbReference type="GO" id="GO:0048513">
    <property type="term" value="P:animal organ development"/>
    <property type="evidence" value="ECO:0007669"/>
    <property type="project" value="UniProtKB-ARBA"/>
</dbReference>
<accession>A0A653BQX6</accession>
<dbReference type="Gene3D" id="2.60.40.60">
    <property type="entry name" value="Cadherins"/>
    <property type="match status" value="1"/>
</dbReference>
<evidence type="ECO:0000256" key="5">
    <source>
        <dbReference type="ARBA" id="ARBA00022837"/>
    </source>
</evidence>
<dbReference type="InterPro" id="IPR050174">
    <property type="entry name" value="Protocadherin/Cadherin-CA"/>
</dbReference>
<dbReference type="OrthoDB" id="6510378at2759"/>
<gene>
    <name evidence="13" type="ORF">CALMAC_LOCUS3052</name>
</gene>
<dbReference type="GO" id="GO:0048589">
    <property type="term" value="P:developmental growth"/>
    <property type="evidence" value="ECO:0007669"/>
    <property type="project" value="UniProtKB-ARBA"/>
</dbReference>
<evidence type="ECO:0000313" key="13">
    <source>
        <dbReference type="EMBL" id="VEN38018.1"/>
    </source>
</evidence>
<keyword evidence="5 11" id="KW-0106">Calcium</keyword>
<reference evidence="13 14" key="1">
    <citation type="submission" date="2019-01" db="EMBL/GenBank/DDBJ databases">
        <authorList>
            <person name="Sayadi A."/>
        </authorList>
    </citation>
    <scope>NUCLEOTIDE SEQUENCE [LARGE SCALE GENOMIC DNA]</scope>
</reference>
<keyword evidence="7" id="KW-1133">Transmembrane helix</keyword>
<dbReference type="SUPFAM" id="SSF49313">
    <property type="entry name" value="Cadherin-like"/>
    <property type="match status" value="1"/>
</dbReference>
<keyword evidence="6" id="KW-0130">Cell adhesion</keyword>
<comment type="subcellular location">
    <subcellularLocation>
        <location evidence="1">Cell membrane</location>
        <topology evidence="1">Single-pass type I membrane protein</topology>
    </subcellularLocation>
</comment>
<evidence type="ECO:0000256" key="10">
    <source>
        <dbReference type="ARBA" id="ARBA00023180"/>
    </source>
</evidence>
<dbReference type="Pfam" id="PF00028">
    <property type="entry name" value="Cadherin"/>
    <property type="match status" value="1"/>
</dbReference>
<dbReference type="EMBL" id="CAACVG010003987">
    <property type="protein sequence ID" value="VEN38018.1"/>
    <property type="molecule type" value="Genomic_DNA"/>
</dbReference>
<evidence type="ECO:0000256" key="7">
    <source>
        <dbReference type="ARBA" id="ARBA00022989"/>
    </source>
</evidence>
<keyword evidence="8" id="KW-0472">Membrane</keyword>
<evidence type="ECO:0000256" key="6">
    <source>
        <dbReference type="ARBA" id="ARBA00022889"/>
    </source>
</evidence>
<keyword evidence="2" id="KW-0245">EGF-like domain</keyword>
<feature type="non-terminal residue" evidence="13">
    <location>
        <position position="132"/>
    </location>
</feature>
<name>A0A653BQX6_CALMS</name>
<dbReference type="GO" id="GO:0030154">
    <property type="term" value="P:cell differentiation"/>
    <property type="evidence" value="ECO:0007669"/>
    <property type="project" value="UniProtKB-ARBA"/>
</dbReference>
<dbReference type="GO" id="GO:0001736">
    <property type="term" value="P:establishment of planar polarity"/>
    <property type="evidence" value="ECO:0007669"/>
    <property type="project" value="UniProtKB-ARBA"/>
</dbReference>
<proteinExistence type="predicted"/>
<evidence type="ECO:0000256" key="4">
    <source>
        <dbReference type="ARBA" id="ARBA00022737"/>
    </source>
</evidence>
<dbReference type="Proteomes" id="UP000410492">
    <property type="component" value="Unassembled WGS sequence"/>
</dbReference>
<keyword evidence="14" id="KW-1185">Reference proteome</keyword>
<dbReference type="GO" id="GO:0005509">
    <property type="term" value="F:calcium ion binding"/>
    <property type="evidence" value="ECO:0007669"/>
    <property type="project" value="UniProtKB-UniRule"/>
</dbReference>
<evidence type="ECO:0000256" key="2">
    <source>
        <dbReference type="ARBA" id="ARBA00022536"/>
    </source>
</evidence>
<evidence type="ECO:0000256" key="11">
    <source>
        <dbReference type="PROSITE-ProRule" id="PRU00043"/>
    </source>
</evidence>
<keyword evidence="3" id="KW-0812">Transmembrane</keyword>
<dbReference type="InterPro" id="IPR002126">
    <property type="entry name" value="Cadherin-like_dom"/>
</dbReference>
<evidence type="ECO:0000256" key="3">
    <source>
        <dbReference type="ARBA" id="ARBA00022692"/>
    </source>
</evidence>
<dbReference type="GO" id="GO:0048731">
    <property type="term" value="P:system development"/>
    <property type="evidence" value="ECO:0007669"/>
    <property type="project" value="UniProtKB-ARBA"/>
</dbReference>